<dbReference type="Proteomes" id="UP001500957">
    <property type="component" value="Unassembled WGS sequence"/>
</dbReference>
<evidence type="ECO:0000313" key="2">
    <source>
        <dbReference type="Proteomes" id="UP001500957"/>
    </source>
</evidence>
<comment type="caution">
    <text evidence="1">The sequence shown here is derived from an EMBL/GenBank/DDBJ whole genome shotgun (WGS) entry which is preliminary data.</text>
</comment>
<name>A0ABN1GDS3_9ACTN</name>
<accession>A0ABN1GDS3</accession>
<keyword evidence="2" id="KW-1185">Reference proteome</keyword>
<dbReference type="EMBL" id="BAAAHE010000007">
    <property type="protein sequence ID" value="GAA0609099.1"/>
    <property type="molecule type" value="Genomic_DNA"/>
</dbReference>
<protein>
    <submittedName>
        <fullName evidence="1">Uncharacterized protein</fullName>
    </submittedName>
</protein>
<reference evidence="1 2" key="1">
    <citation type="journal article" date="2019" name="Int. J. Syst. Evol. Microbiol.">
        <title>The Global Catalogue of Microorganisms (GCM) 10K type strain sequencing project: providing services to taxonomists for standard genome sequencing and annotation.</title>
        <authorList>
            <consortium name="The Broad Institute Genomics Platform"/>
            <consortium name="The Broad Institute Genome Sequencing Center for Infectious Disease"/>
            <person name="Wu L."/>
            <person name="Ma J."/>
        </authorList>
    </citation>
    <scope>NUCLEOTIDE SEQUENCE [LARGE SCALE GENOMIC DNA]</scope>
    <source>
        <strain evidence="1 2">JCM 10671</strain>
    </source>
</reference>
<sequence length="405" mass="44987">MADVSQSGVPLSPYDELPVHQTTRPLSVVANTDPGFDDGYFFGAFCAELQTFLFCGLRVNPNTDLVGGYVGLNRAGRQRTARFSRTWRELCDTRIGPFEFRIVEPYREIVLTLDQNPSGLAMELHWLGLSPAYTEAHHLATNRGRPTTDQTRYVQAGTVAGWISVDDERIEVEPRRWWGSRDHAWGLYFERPPLAPDGRWLPPRAAEGVSRALRFWTLFGAAAEDGTTLSGFYAIHEDPDGRQVPMNDTFGTPFEGRFTVGWDDEVVDLVAGRHELTFVAGTRLISGARIVLTDAAGGEWVQTVRPAGPPWVTSTIGYQAGSWRDGGSMRTYHGPGVSLEFDEFDFSVQPVDHELYDGTKQPGLIGKEYVSEVVTTAPDGRTWTGGGHTELFLDGRFSPYGFESR</sequence>
<evidence type="ECO:0000313" key="1">
    <source>
        <dbReference type="EMBL" id="GAA0609099.1"/>
    </source>
</evidence>
<organism evidence="1 2">
    <name type="scientific">Sporichthya brevicatena</name>
    <dbReference type="NCBI Taxonomy" id="171442"/>
    <lineage>
        <taxon>Bacteria</taxon>
        <taxon>Bacillati</taxon>
        <taxon>Actinomycetota</taxon>
        <taxon>Actinomycetes</taxon>
        <taxon>Sporichthyales</taxon>
        <taxon>Sporichthyaceae</taxon>
        <taxon>Sporichthya</taxon>
    </lineage>
</organism>
<gene>
    <name evidence="1" type="ORF">GCM10009547_08940</name>
</gene>
<dbReference type="SUPFAM" id="SSF159245">
    <property type="entry name" value="AttH-like"/>
    <property type="match status" value="1"/>
</dbReference>
<proteinExistence type="predicted"/>
<dbReference type="RefSeq" id="WP_344602038.1">
    <property type="nucleotide sequence ID" value="NZ_BAAAHE010000007.1"/>
</dbReference>